<accession>A0A923N545</accession>
<organism evidence="2 3">
    <name type="scientific">Pontibacter cellulosilyticus</name>
    <dbReference type="NCBI Taxonomy" id="1720253"/>
    <lineage>
        <taxon>Bacteria</taxon>
        <taxon>Pseudomonadati</taxon>
        <taxon>Bacteroidota</taxon>
        <taxon>Cytophagia</taxon>
        <taxon>Cytophagales</taxon>
        <taxon>Hymenobacteraceae</taxon>
        <taxon>Pontibacter</taxon>
    </lineage>
</organism>
<dbReference type="EMBL" id="JACRVF010000001">
    <property type="protein sequence ID" value="MBC5992406.1"/>
    <property type="molecule type" value="Genomic_DNA"/>
</dbReference>
<comment type="caution">
    <text evidence="2">The sequence shown here is derived from an EMBL/GenBank/DDBJ whole genome shotgun (WGS) entry which is preliminary data.</text>
</comment>
<dbReference type="InterPro" id="IPR056695">
    <property type="entry name" value="DUF7793"/>
</dbReference>
<protein>
    <recommendedName>
        <fullName evidence="1">DUF7793 domain-containing protein</fullName>
    </recommendedName>
</protein>
<evidence type="ECO:0000313" key="2">
    <source>
        <dbReference type="EMBL" id="MBC5992406.1"/>
    </source>
</evidence>
<sequence length="131" mass="15180">MGKFKNVSEVIETPYISMFIEEGILHVYYKRIENMDLDIAKECVLTRKEFTNNRVYPCLINVIQMKSSTKEARDFFATEGNEGISASALIVNSSAFKMMANFYIMVNRPKNPTRLFTDKASALEWLEQFKK</sequence>
<dbReference type="AlphaFoldDB" id="A0A923N545"/>
<dbReference type="Pfam" id="PF25056">
    <property type="entry name" value="DUF7793"/>
    <property type="match status" value="1"/>
</dbReference>
<name>A0A923N545_9BACT</name>
<evidence type="ECO:0000313" key="3">
    <source>
        <dbReference type="Proteomes" id="UP000603640"/>
    </source>
</evidence>
<dbReference type="Gene3D" id="3.40.1680.10">
    <property type="entry name" value="yp_829618.1 domain like"/>
    <property type="match status" value="1"/>
</dbReference>
<keyword evidence="3" id="KW-1185">Reference proteome</keyword>
<evidence type="ECO:0000259" key="1">
    <source>
        <dbReference type="Pfam" id="PF25056"/>
    </source>
</evidence>
<feature type="domain" description="DUF7793" evidence="1">
    <location>
        <begin position="18"/>
        <end position="130"/>
    </location>
</feature>
<proteinExistence type="predicted"/>
<dbReference type="Gene3D" id="3.40.970.30">
    <property type="entry name" value="yp_829618.1 like domains"/>
    <property type="match status" value="1"/>
</dbReference>
<dbReference type="RefSeq" id="WP_187066352.1">
    <property type="nucleotide sequence ID" value="NZ_JACRVF010000001.1"/>
</dbReference>
<reference evidence="2" key="1">
    <citation type="submission" date="2020-08" db="EMBL/GenBank/DDBJ databases">
        <title>Pontibacter sp. SD6 16S ribosomal RNA gene Genome sequencing and assembly.</title>
        <authorList>
            <person name="Kang M."/>
        </authorList>
    </citation>
    <scope>NUCLEOTIDE SEQUENCE</scope>
    <source>
        <strain evidence="2">SD6</strain>
    </source>
</reference>
<gene>
    <name evidence="2" type="ORF">H8S84_06100</name>
</gene>
<dbReference type="Proteomes" id="UP000603640">
    <property type="component" value="Unassembled WGS sequence"/>
</dbReference>